<dbReference type="Pfam" id="PF25164">
    <property type="entry name" value="CoiA_N"/>
    <property type="match status" value="1"/>
</dbReference>
<evidence type="ECO:0000259" key="1">
    <source>
        <dbReference type="Pfam" id="PF06054"/>
    </source>
</evidence>
<dbReference type="InterPro" id="IPR057252">
    <property type="entry name" value="CoiA_C"/>
</dbReference>
<dbReference type="Proteomes" id="UP000070355">
    <property type="component" value="Unassembled WGS sequence"/>
</dbReference>
<accession>A0A133ZP55</accession>
<feature type="domain" description="Competence protein CoiA C-terminal" evidence="3">
    <location>
        <begin position="243"/>
        <end position="344"/>
    </location>
</feature>
<evidence type="ECO:0000313" key="5">
    <source>
        <dbReference type="Proteomes" id="UP000070355"/>
    </source>
</evidence>
<reference evidence="5" key="1">
    <citation type="submission" date="2016-01" db="EMBL/GenBank/DDBJ databases">
        <authorList>
            <person name="Mitreva M."/>
            <person name="Pepin K.H."/>
            <person name="Mihindukulasuriya K.A."/>
            <person name="Fulton R."/>
            <person name="Fronick C."/>
            <person name="O'Laughlin M."/>
            <person name="Miner T."/>
            <person name="Herter B."/>
            <person name="Rosa B.A."/>
            <person name="Cordes M."/>
            <person name="Tomlinson C."/>
            <person name="Wollam A."/>
            <person name="Palsikar V.B."/>
            <person name="Mardis E.R."/>
            <person name="Wilson R.K."/>
        </authorList>
    </citation>
    <scope>NUCLEOTIDE SEQUENCE [LARGE SCALE GENOMIC DNA]</scope>
    <source>
        <strain evidence="5">DNF01167</strain>
    </source>
</reference>
<dbReference type="OrthoDB" id="3784230at2"/>
<organism evidence="4 5">
    <name type="scientific">Gemella haemolysans</name>
    <dbReference type="NCBI Taxonomy" id="1379"/>
    <lineage>
        <taxon>Bacteria</taxon>
        <taxon>Bacillati</taxon>
        <taxon>Bacillota</taxon>
        <taxon>Bacilli</taxon>
        <taxon>Bacillales</taxon>
        <taxon>Gemellaceae</taxon>
        <taxon>Gemella</taxon>
    </lineage>
</organism>
<name>A0A133ZP55_9BACL</name>
<gene>
    <name evidence="4" type="ORF">HMPREF3186_01762</name>
</gene>
<dbReference type="AlphaFoldDB" id="A0A133ZP55"/>
<dbReference type="InterPro" id="IPR010330">
    <property type="entry name" value="CoiA_nuc"/>
</dbReference>
<feature type="domain" description="Competence protein CoiA nuclease-like" evidence="1">
    <location>
        <begin position="62"/>
        <end position="200"/>
    </location>
</feature>
<dbReference type="InterPro" id="IPR057253">
    <property type="entry name" value="CoiA-like_N"/>
</dbReference>
<dbReference type="Pfam" id="PF06054">
    <property type="entry name" value="CoiA_nuc"/>
    <property type="match status" value="1"/>
</dbReference>
<protein>
    <submittedName>
        <fullName evidence="4">Competence protein CoiA-like protein</fullName>
    </submittedName>
</protein>
<evidence type="ECO:0000259" key="3">
    <source>
        <dbReference type="Pfam" id="PF25166"/>
    </source>
</evidence>
<evidence type="ECO:0000313" key="4">
    <source>
        <dbReference type="EMBL" id="KXB57222.1"/>
    </source>
</evidence>
<dbReference type="PATRIC" id="fig|1379.3.peg.1755"/>
<dbReference type="RefSeq" id="WP_060914787.1">
    <property type="nucleotide sequence ID" value="NZ_KQ959995.1"/>
</dbReference>
<proteinExistence type="predicted"/>
<sequence length="349" mass="41499">MYVAYDSKDEVFNALDKDIEKDKEYHCPICGGKVIFKKGVKIQSHFAHAKNCSCEFETYKKESSEHLEAKKDLYEHFKKKYRNVEVEHIFKTGENNDIQIADVFIKDNSIAFEYQRSVIPFDLIKARTRGYMKAGLKLIWLIDTNKFIKELKSYDGISYIRYSPFVDNFLNYYQGKVFFYGWDNTNKKFEFYQIWAHNLKKRNAVCIKTSLSIDEFDVPLDLKLLDKDLTSKLYPSDVENYVYEQIKFDKTVKNKVLSMFYNQHIELNNIPEVIGVNMLEQVLIRTPLVYWQGLMYRFYKEGKSYSELIRIMSNIIEFKDSIYINNVQQGEIFLKVFKAYYALLVENDK</sequence>
<dbReference type="Pfam" id="PF25166">
    <property type="entry name" value="CoiA_C"/>
    <property type="match status" value="1"/>
</dbReference>
<evidence type="ECO:0000259" key="2">
    <source>
        <dbReference type="Pfam" id="PF25164"/>
    </source>
</evidence>
<feature type="domain" description="Competence protein CoiA-like N-terminal" evidence="2">
    <location>
        <begin position="19"/>
        <end position="56"/>
    </location>
</feature>
<comment type="caution">
    <text evidence="4">The sequence shown here is derived from an EMBL/GenBank/DDBJ whole genome shotgun (WGS) entry which is preliminary data.</text>
</comment>
<dbReference type="EMBL" id="LSDC01000134">
    <property type="protein sequence ID" value="KXB57222.1"/>
    <property type="molecule type" value="Genomic_DNA"/>
</dbReference>
<dbReference type="STRING" id="1379.HMPREF3186_01762"/>